<dbReference type="EMBL" id="JAJVDC020000171">
    <property type="protein sequence ID" value="KAL1620252.1"/>
    <property type="molecule type" value="Genomic_DNA"/>
</dbReference>
<name>A0ABR3SHA6_9PEZI</name>
<feature type="signal peptide" evidence="2">
    <location>
        <begin position="1"/>
        <end position="18"/>
    </location>
</feature>
<organism evidence="3 4">
    <name type="scientific">Neofusicoccum ribis</name>
    <dbReference type="NCBI Taxonomy" id="45134"/>
    <lineage>
        <taxon>Eukaryota</taxon>
        <taxon>Fungi</taxon>
        <taxon>Dikarya</taxon>
        <taxon>Ascomycota</taxon>
        <taxon>Pezizomycotina</taxon>
        <taxon>Dothideomycetes</taxon>
        <taxon>Dothideomycetes incertae sedis</taxon>
        <taxon>Botryosphaeriales</taxon>
        <taxon>Botryosphaeriaceae</taxon>
        <taxon>Neofusicoccum</taxon>
    </lineage>
</organism>
<feature type="transmembrane region" description="Helical" evidence="1">
    <location>
        <begin position="6"/>
        <end position="28"/>
    </location>
</feature>
<feature type="transmembrane region" description="Helical" evidence="1">
    <location>
        <begin position="195"/>
        <end position="214"/>
    </location>
</feature>
<accession>A0ABR3SHA6</accession>
<protein>
    <recommendedName>
        <fullName evidence="5">AtmA protein</fullName>
    </recommendedName>
</protein>
<keyword evidence="4" id="KW-1185">Reference proteome</keyword>
<keyword evidence="1" id="KW-1133">Transmembrane helix</keyword>
<keyword evidence="1" id="KW-0812">Transmembrane</keyword>
<feature type="chain" id="PRO_5045045121" description="AtmA protein" evidence="2">
    <location>
        <begin position="19"/>
        <end position="375"/>
    </location>
</feature>
<feature type="transmembrane region" description="Helical" evidence="1">
    <location>
        <begin position="234"/>
        <end position="256"/>
    </location>
</feature>
<keyword evidence="2" id="KW-0732">Signal</keyword>
<reference evidence="3 4" key="1">
    <citation type="submission" date="2024-02" db="EMBL/GenBank/DDBJ databases">
        <title>De novo assembly and annotation of 12 fungi associated with fruit tree decline syndrome in Ontario, Canada.</title>
        <authorList>
            <person name="Sulman M."/>
            <person name="Ellouze W."/>
            <person name="Ilyukhin E."/>
        </authorList>
    </citation>
    <scope>NUCLEOTIDE SEQUENCE [LARGE SCALE GENOMIC DNA]</scope>
    <source>
        <strain evidence="3 4">M1-105</strain>
    </source>
</reference>
<evidence type="ECO:0000256" key="1">
    <source>
        <dbReference type="SAM" id="Phobius"/>
    </source>
</evidence>
<evidence type="ECO:0000313" key="3">
    <source>
        <dbReference type="EMBL" id="KAL1620252.1"/>
    </source>
</evidence>
<sequence>MVNLNLSTVVLLPALAAAGVMTTMVFSFNNNMFPRITEIIEDPASTTLPGTDVPLTREWTGVDRIDRQLTVLLIFFWQLLDGRYPQATLQGVHFFGQMGAFWTLMQLEAKREGNNTTIFGLIYQNISVAITIPIWALLSLLTNPSSTPSTLPNRLSISSTEARLLPWSMFLGYIIPGIAMAIPSPSLLPTATQQTLITLWQVFPLWVTLSTALLRPFFRPTTTTPTTTTNPHLFALLLAALPHATTLSLSLTTLLLPSLFAPATTASLHPAAVFLPKRSLPGTDPGLAEATLRFMQWDEAVSTAAAVVWAATIYLRDVRAATKQSSAVGLAVGVMGRMVGWTVVGGPAAAAVALVWARDEVVFGVEREREGRKRV</sequence>
<dbReference type="Proteomes" id="UP001521116">
    <property type="component" value="Unassembled WGS sequence"/>
</dbReference>
<gene>
    <name evidence="3" type="ORF">SLS56_009744</name>
</gene>
<feature type="transmembrane region" description="Helical" evidence="1">
    <location>
        <begin position="164"/>
        <end position="183"/>
    </location>
</feature>
<keyword evidence="1" id="KW-0472">Membrane</keyword>
<comment type="caution">
    <text evidence="3">The sequence shown here is derived from an EMBL/GenBank/DDBJ whole genome shotgun (WGS) entry which is preliminary data.</text>
</comment>
<proteinExistence type="predicted"/>
<feature type="transmembrane region" description="Helical" evidence="1">
    <location>
        <begin position="118"/>
        <end position="138"/>
    </location>
</feature>
<evidence type="ECO:0000256" key="2">
    <source>
        <dbReference type="SAM" id="SignalP"/>
    </source>
</evidence>
<evidence type="ECO:0008006" key="5">
    <source>
        <dbReference type="Google" id="ProtNLM"/>
    </source>
</evidence>
<evidence type="ECO:0000313" key="4">
    <source>
        <dbReference type="Proteomes" id="UP001521116"/>
    </source>
</evidence>